<evidence type="ECO:0000313" key="2">
    <source>
        <dbReference type="Proteomes" id="UP000254174"/>
    </source>
</evidence>
<sequence length="56" mass="6374">MQGIVPASKGFDAVQFTRFCEDLWLVNQFQLVIANCFFQRRALKPNALLPFRSSPG</sequence>
<organism evidence="1 2">
    <name type="scientific">Escherichia coli</name>
    <dbReference type="NCBI Taxonomy" id="562"/>
    <lineage>
        <taxon>Bacteria</taxon>
        <taxon>Pseudomonadati</taxon>
        <taxon>Pseudomonadota</taxon>
        <taxon>Gammaproteobacteria</taxon>
        <taxon>Enterobacterales</taxon>
        <taxon>Enterobacteriaceae</taxon>
        <taxon>Escherichia</taxon>
    </lineage>
</organism>
<protein>
    <submittedName>
        <fullName evidence="1">Uncharacterized protein</fullName>
    </submittedName>
</protein>
<reference evidence="1 2" key="1">
    <citation type="submission" date="2018-06" db="EMBL/GenBank/DDBJ databases">
        <authorList>
            <consortium name="Pathogen Informatics"/>
            <person name="Doyle S."/>
        </authorList>
    </citation>
    <scope>NUCLEOTIDE SEQUENCE [LARGE SCALE GENOMIC DNA]</scope>
    <source>
        <strain evidence="1 2">NCTC7922</strain>
    </source>
</reference>
<gene>
    <name evidence="1" type="ORF">NCTC7922_02098</name>
</gene>
<evidence type="ECO:0000313" key="1">
    <source>
        <dbReference type="EMBL" id="STM15706.1"/>
    </source>
</evidence>
<accession>A0A377D5N4</accession>
<name>A0A377D5N4_ECOLX</name>
<dbReference type="EMBL" id="UGFC01000006">
    <property type="protein sequence ID" value="STM15706.1"/>
    <property type="molecule type" value="Genomic_DNA"/>
</dbReference>
<proteinExistence type="predicted"/>
<dbReference type="AlphaFoldDB" id="A0A377D5N4"/>
<dbReference type="Proteomes" id="UP000254174">
    <property type="component" value="Unassembled WGS sequence"/>
</dbReference>